<dbReference type="SUPFAM" id="SSF54292">
    <property type="entry name" value="2Fe-2S ferredoxin-like"/>
    <property type="match status" value="1"/>
</dbReference>
<dbReference type="InterPro" id="IPR008333">
    <property type="entry name" value="Cbr1-like_FAD-bd_dom"/>
</dbReference>
<dbReference type="CDD" id="cd00207">
    <property type="entry name" value="fer2"/>
    <property type="match status" value="1"/>
</dbReference>
<dbReference type="EMBL" id="JBHSRS010000080">
    <property type="protein sequence ID" value="MFC6282810.1"/>
    <property type="molecule type" value="Genomic_DNA"/>
</dbReference>
<evidence type="ECO:0000256" key="6">
    <source>
        <dbReference type="ARBA" id="ARBA00023014"/>
    </source>
</evidence>
<dbReference type="RefSeq" id="WP_371439232.1">
    <property type="nucleotide sequence ID" value="NZ_JBHSRS010000080.1"/>
</dbReference>
<dbReference type="InterPro" id="IPR017938">
    <property type="entry name" value="Riboflavin_synthase-like_b-brl"/>
</dbReference>
<dbReference type="PROSITE" id="PS00197">
    <property type="entry name" value="2FE2S_FER_1"/>
    <property type="match status" value="1"/>
</dbReference>
<dbReference type="InterPro" id="IPR039261">
    <property type="entry name" value="FNR_nucleotide-bd"/>
</dbReference>
<dbReference type="PANTHER" id="PTHR47354">
    <property type="entry name" value="NADH OXIDOREDUCTASE HCR"/>
    <property type="match status" value="1"/>
</dbReference>
<evidence type="ECO:0000313" key="10">
    <source>
        <dbReference type="Proteomes" id="UP001596270"/>
    </source>
</evidence>
<dbReference type="Pfam" id="PF00175">
    <property type="entry name" value="NAD_binding_1"/>
    <property type="match status" value="1"/>
</dbReference>
<dbReference type="InterPro" id="IPR006058">
    <property type="entry name" value="2Fe2S_fd_BS"/>
</dbReference>
<dbReference type="PRINTS" id="PR00409">
    <property type="entry name" value="PHDIOXRDTASE"/>
</dbReference>
<evidence type="ECO:0000259" key="7">
    <source>
        <dbReference type="PROSITE" id="PS51085"/>
    </source>
</evidence>
<dbReference type="SUPFAM" id="SSF52343">
    <property type="entry name" value="Ferredoxin reductase-like, C-terminal NADP-linked domain"/>
    <property type="match status" value="1"/>
</dbReference>
<keyword evidence="4" id="KW-0560">Oxidoreductase</keyword>
<name>A0ABW1U022_9BURK</name>
<dbReference type="PANTHER" id="PTHR47354:SF1">
    <property type="entry name" value="CARNITINE MONOOXYGENASE REDUCTASE SUBUNIT"/>
    <property type="match status" value="1"/>
</dbReference>
<sequence>MNTLQARLHSIEWLASGILGFDFRPVGEDQWPTAPAGSHIDVHLPSGLVRSYSLVNAPGERHRYAIAVNREESGGGGSRYMHDQLRVGQVLSISAPRDSFPLNEAASHSVFIAGGIGITPLWSMVQRLSQIGVPWTLHYSTRTPEGAAFADTIAVLASRAGGRVHMNFDGGMSCKRLDLGAIVASAPPDAHVYCCGPIRMLEAFESACAQRDPALVHREYFAAPAAPQSAGATDQEFTVKLTRTGKTIPVGAGMSILDAVLKAGVDVSHSCMSGICGACVTNILDGVPDHRDMVLSDAEKNSGETMMICCSRAKSPELTLDL</sequence>
<evidence type="ECO:0000256" key="1">
    <source>
        <dbReference type="ARBA" id="ARBA00022630"/>
    </source>
</evidence>
<dbReference type="InterPro" id="IPR001041">
    <property type="entry name" value="2Fe-2S_ferredoxin-type"/>
</dbReference>
<keyword evidence="3" id="KW-0479">Metal-binding</keyword>
<reference evidence="10" key="1">
    <citation type="journal article" date="2019" name="Int. J. Syst. Evol. Microbiol.">
        <title>The Global Catalogue of Microorganisms (GCM) 10K type strain sequencing project: providing services to taxonomists for standard genome sequencing and annotation.</title>
        <authorList>
            <consortium name="The Broad Institute Genomics Platform"/>
            <consortium name="The Broad Institute Genome Sequencing Center for Infectious Disease"/>
            <person name="Wu L."/>
            <person name="Ma J."/>
        </authorList>
    </citation>
    <scope>NUCLEOTIDE SEQUENCE [LARGE SCALE GENOMIC DNA]</scope>
    <source>
        <strain evidence="10">CCUG 39402</strain>
    </source>
</reference>
<dbReference type="Gene3D" id="2.40.30.10">
    <property type="entry name" value="Translation factors"/>
    <property type="match status" value="1"/>
</dbReference>
<evidence type="ECO:0000313" key="9">
    <source>
        <dbReference type="EMBL" id="MFC6282810.1"/>
    </source>
</evidence>
<dbReference type="PROSITE" id="PS51384">
    <property type="entry name" value="FAD_FR"/>
    <property type="match status" value="1"/>
</dbReference>
<evidence type="ECO:0000256" key="2">
    <source>
        <dbReference type="ARBA" id="ARBA00022714"/>
    </source>
</evidence>
<keyword evidence="6" id="KW-0411">Iron-sulfur</keyword>
<feature type="domain" description="2Fe-2S ferredoxin-type" evidence="7">
    <location>
        <begin position="237"/>
        <end position="322"/>
    </location>
</feature>
<evidence type="ECO:0000259" key="8">
    <source>
        <dbReference type="PROSITE" id="PS51384"/>
    </source>
</evidence>
<organism evidence="9 10">
    <name type="scientific">Polaromonas aquatica</name>
    <dbReference type="NCBI Taxonomy" id="332657"/>
    <lineage>
        <taxon>Bacteria</taxon>
        <taxon>Pseudomonadati</taxon>
        <taxon>Pseudomonadota</taxon>
        <taxon>Betaproteobacteria</taxon>
        <taxon>Burkholderiales</taxon>
        <taxon>Comamonadaceae</taxon>
        <taxon>Polaromonas</taxon>
    </lineage>
</organism>
<comment type="caution">
    <text evidence="9">The sequence shown here is derived from an EMBL/GenBank/DDBJ whole genome shotgun (WGS) entry which is preliminary data.</text>
</comment>
<gene>
    <name evidence="9" type="ORF">ACFQND_16425</name>
</gene>
<dbReference type="InterPro" id="IPR017927">
    <property type="entry name" value="FAD-bd_FR_type"/>
</dbReference>
<protein>
    <submittedName>
        <fullName evidence="9">PDR/VanB family oxidoreductase</fullName>
    </submittedName>
</protein>
<keyword evidence="1" id="KW-0285">Flavoprotein</keyword>
<dbReference type="Proteomes" id="UP001596270">
    <property type="component" value="Unassembled WGS sequence"/>
</dbReference>
<keyword evidence="2" id="KW-0001">2Fe-2S</keyword>
<evidence type="ECO:0000256" key="4">
    <source>
        <dbReference type="ARBA" id="ARBA00023002"/>
    </source>
</evidence>
<dbReference type="Pfam" id="PF00111">
    <property type="entry name" value="Fer2"/>
    <property type="match status" value="1"/>
</dbReference>
<dbReference type="InterPro" id="IPR050415">
    <property type="entry name" value="MRET"/>
</dbReference>
<dbReference type="CDD" id="cd06185">
    <property type="entry name" value="PDR_like"/>
    <property type="match status" value="1"/>
</dbReference>
<dbReference type="Gene3D" id="3.40.50.80">
    <property type="entry name" value="Nucleotide-binding domain of ferredoxin-NADP reductase (FNR) module"/>
    <property type="match status" value="1"/>
</dbReference>
<evidence type="ECO:0000256" key="3">
    <source>
        <dbReference type="ARBA" id="ARBA00022723"/>
    </source>
</evidence>
<accession>A0ABW1U022</accession>
<feature type="domain" description="FAD-binding FR-type" evidence="8">
    <location>
        <begin position="1"/>
        <end position="103"/>
    </location>
</feature>
<dbReference type="InterPro" id="IPR001433">
    <property type="entry name" value="OxRdtase_FAD/NAD-bd"/>
</dbReference>
<keyword evidence="10" id="KW-1185">Reference proteome</keyword>
<proteinExistence type="predicted"/>
<dbReference type="SUPFAM" id="SSF63380">
    <property type="entry name" value="Riboflavin synthase domain-like"/>
    <property type="match status" value="1"/>
</dbReference>
<dbReference type="Gene3D" id="3.10.20.30">
    <property type="match status" value="1"/>
</dbReference>
<dbReference type="PROSITE" id="PS51085">
    <property type="entry name" value="2FE2S_FER_2"/>
    <property type="match status" value="1"/>
</dbReference>
<dbReference type="InterPro" id="IPR036010">
    <property type="entry name" value="2Fe-2S_ferredoxin-like_sf"/>
</dbReference>
<dbReference type="InterPro" id="IPR012675">
    <property type="entry name" value="Beta-grasp_dom_sf"/>
</dbReference>
<evidence type="ECO:0000256" key="5">
    <source>
        <dbReference type="ARBA" id="ARBA00023004"/>
    </source>
</evidence>
<keyword evidence="5" id="KW-0408">Iron</keyword>
<dbReference type="Pfam" id="PF00970">
    <property type="entry name" value="FAD_binding_6"/>
    <property type="match status" value="1"/>
</dbReference>